<evidence type="ECO:0000256" key="1">
    <source>
        <dbReference type="ARBA" id="ARBA00004196"/>
    </source>
</evidence>
<sequence>MLSRRRLLTAALLAPALSWASGTPVPRRLAVLDWGLAETILALGVTPAGVSAPAWYRKLIPTPALPQTVQDLGLLFQPNLETLYALKPDAIVITPQHALLKPALEKIAPLLTLPAHGLSAFIDSTRRLGATLQRQAQAQNLLARLHQQIARARGYAQTLRQPVILATPVDALHLQLYTGGSLPGDVLAACGMRNGWPGAGGAEGSVLLELTRIATLDARLILLVAEDRRDAVARWRQSPLWQRLPLTSRYPVGLIEQPISDAGALITAGRFADIFSQLMAGWRDA</sequence>
<keyword evidence="4" id="KW-0410">Iron transport</keyword>
<dbReference type="GO" id="GO:1901678">
    <property type="term" value="P:iron coordination entity transport"/>
    <property type="evidence" value="ECO:0007669"/>
    <property type="project" value="UniProtKB-ARBA"/>
</dbReference>
<dbReference type="CDD" id="cd01146">
    <property type="entry name" value="FhuD"/>
    <property type="match status" value="1"/>
</dbReference>
<keyword evidence="5 6" id="KW-0732">Signal</keyword>
<evidence type="ECO:0000259" key="7">
    <source>
        <dbReference type="PROSITE" id="PS50983"/>
    </source>
</evidence>
<dbReference type="EMBL" id="LR131271">
    <property type="protein sequence ID" value="VDR25295.1"/>
    <property type="molecule type" value="Genomic_DNA"/>
</dbReference>
<feature type="signal peptide" evidence="6">
    <location>
        <begin position="1"/>
        <end position="20"/>
    </location>
</feature>
<dbReference type="InterPro" id="IPR051313">
    <property type="entry name" value="Bact_iron-sidero_bind"/>
</dbReference>
<dbReference type="InterPro" id="IPR002491">
    <property type="entry name" value="ABC_transptr_periplasmic_BD"/>
</dbReference>
<feature type="domain" description="Fe/B12 periplasmic-binding" evidence="7">
    <location>
        <begin position="28"/>
        <end position="283"/>
    </location>
</feature>
<evidence type="ECO:0000256" key="2">
    <source>
        <dbReference type="ARBA" id="ARBA00008814"/>
    </source>
</evidence>
<evidence type="ECO:0000256" key="4">
    <source>
        <dbReference type="ARBA" id="ARBA00022496"/>
    </source>
</evidence>
<comment type="subcellular location">
    <subcellularLocation>
        <location evidence="1">Cell envelope</location>
    </subcellularLocation>
</comment>
<evidence type="ECO:0000313" key="8">
    <source>
        <dbReference type="EMBL" id="VDR25295.1"/>
    </source>
</evidence>
<dbReference type="InterPro" id="IPR006311">
    <property type="entry name" value="TAT_signal"/>
</dbReference>
<dbReference type="PANTHER" id="PTHR30532:SF1">
    <property type="entry name" value="IRON(3+)-HYDROXAMATE-BINDING PROTEIN FHUD"/>
    <property type="match status" value="1"/>
</dbReference>
<dbReference type="PROSITE" id="PS51318">
    <property type="entry name" value="TAT"/>
    <property type="match status" value="1"/>
</dbReference>
<gene>
    <name evidence="8" type="primary">fhuD_1</name>
    <name evidence="8" type="ORF">NCTC13098_01607</name>
</gene>
<dbReference type="PANTHER" id="PTHR30532">
    <property type="entry name" value="IRON III DICITRATE-BINDING PERIPLASMIC PROTEIN"/>
    <property type="match status" value="1"/>
</dbReference>
<evidence type="ECO:0000256" key="5">
    <source>
        <dbReference type="ARBA" id="ARBA00022729"/>
    </source>
</evidence>
<keyword evidence="4" id="KW-0406">Ion transport</keyword>
<dbReference type="GO" id="GO:0030288">
    <property type="term" value="C:outer membrane-bounded periplasmic space"/>
    <property type="evidence" value="ECO:0007669"/>
    <property type="project" value="TreeGrafter"/>
</dbReference>
<evidence type="ECO:0000256" key="6">
    <source>
        <dbReference type="SAM" id="SignalP"/>
    </source>
</evidence>
<dbReference type="AlphaFoldDB" id="A0A3P8K977"/>
<proteinExistence type="inferred from homology"/>
<dbReference type="SUPFAM" id="SSF53807">
    <property type="entry name" value="Helical backbone' metal receptor"/>
    <property type="match status" value="1"/>
</dbReference>
<dbReference type="KEGG" id="rtg:NCTC13098_01607"/>
<dbReference type="PROSITE" id="PS50983">
    <property type="entry name" value="FE_B12_PBP"/>
    <property type="match status" value="1"/>
</dbReference>
<comment type="similarity">
    <text evidence="2">Belongs to the bacterial solute-binding protein 8 family.</text>
</comment>
<feature type="chain" id="PRO_5017984034" evidence="6">
    <location>
        <begin position="21"/>
        <end position="285"/>
    </location>
</feature>
<evidence type="ECO:0000256" key="3">
    <source>
        <dbReference type="ARBA" id="ARBA00022448"/>
    </source>
</evidence>
<dbReference type="Gene3D" id="3.40.50.1980">
    <property type="entry name" value="Nitrogenase molybdenum iron protein domain"/>
    <property type="match status" value="2"/>
</dbReference>
<accession>A0A3P8K977</accession>
<evidence type="ECO:0000313" key="9">
    <source>
        <dbReference type="Proteomes" id="UP000274346"/>
    </source>
</evidence>
<dbReference type="Proteomes" id="UP000274346">
    <property type="component" value="Chromosome"/>
</dbReference>
<reference evidence="8 9" key="1">
    <citation type="submission" date="2018-12" db="EMBL/GenBank/DDBJ databases">
        <authorList>
            <consortium name="Pathogen Informatics"/>
        </authorList>
    </citation>
    <scope>NUCLEOTIDE SEQUENCE [LARGE SCALE GENOMIC DNA]</scope>
    <source>
        <strain evidence="8 9">NCTC13098</strain>
    </source>
</reference>
<organism evidence="8 9">
    <name type="scientific">Raoultella terrigena</name>
    <name type="common">Klebsiella terrigena</name>
    <dbReference type="NCBI Taxonomy" id="577"/>
    <lineage>
        <taxon>Bacteria</taxon>
        <taxon>Pseudomonadati</taxon>
        <taxon>Pseudomonadota</taxon>
        <taxon>Gammaproteobacteria</taxon>
        <taxon>Enterobacterales</taxon>
        <taxon>Enterobacteriaceae</taxon>
        <taxon>Klebsiella/Raoultella group</taxon>
        <taxon>Raoultella</taxon>
    </lineage>
</organism>
<keyword evidence="3" id="KW-0813">Transport</keyword>
<dbReference type="Pfam" id="PF01497">
    <property type="entry name" value="Peripla_BP_2"/>
    <property type="match status" value="1"/>
</dbReference>
<name>A0A3P8K977_RAOTE</name>
<protein>
    <submittedName>
        <fullName evidence="8">Iron(III)-hydroxamate-binding protein fhuD</fullName>
    </submittedName>
</protein>
<keyword evidence="4" id="KW-0408">Iron</keyword>